<dbReference type="Proteomes" id="UP000594638">
    <property type="component" value="Unassembled WGS sequence"/>
</dbReference>
<dbReference type="CDD" id="cd00143">
    <property type="entry name" value="PP2Cc"/>
    <property type="match status" value="1"/>
</dbReference>
<protein>
    <recommendedName>
        <fullName evidence="3">protein-serine/threonine phosphatase</fullName>
        <ecNumber evidence="3">3.1.3.16</ecNumber>
    </recommendedName>
</protein>
<dbReference type="OrthoDB" id="10264738at2759"/>
<evidence type="ECO:0000256" key="2">
    <source>
        <dbReference type="ARBA" id="ARBA00001946"/>
    </source>
</evidence>
<comment type="similarity">
    <text evidence="9">Belongs to the PP2C family.</text>
</comment>
<dbReference type="Gramene" id="OE9A069891T1">
    <property type="protein sequence ID" value="OE9A069891C1"/>
    <property type="gene ID" value="OE9A069891"/>
</dbReference>
<dbReference type="InterPro" id="IPR000222">
    <property type="entry name" value="PP2C_BS"/>
</dbReference>
<dbReference type="Gene3D" id="3.60.40.10">
    <property type="entry name" value="PPM-type phosphatase domain"/>
    <property type="match status" value="1"/>
</dbReference>
<evidence type="ECO:0000256" key="7">
    <source>
        <dbReference type="ARBA" id="ARBA00022912"/>
    </source>
</evidence>
<dbReference type="PANTHER" id="PTHR47992">
    <property type="entry name" value="PROTEIN PHOSPHATASE"/>
    <property type="match status" value="1"/>
</dbReference>
<keyword evidence="5 9" id="KW-0378">Hydrolase</keyword>
<evidence type="ECO:0000256" key="8">
    <source>
        <dbReference type="ARBA" id="ARBA00023211"/>
    </source>
</evidence>
<dbReference type="PROSITE" id="PS51746">
    <property type="entry name" value="PPM_2"/>
    <property type="match status" value="1"/>
</dbReference>
<dbReference type="Pfam" id="PF00481">
    <property type="entry name" value="PP2C"/>
    <property type="match status" value="1"/>
</dbReference>
<organism evidence="12 13">
    <name type="scientific">Olea europaea subsp. europaea</name>
    <dbReference type="NCBI Taxonomy" id="158383"/>
    <lineage>
        <taxon>Eukaryota</taxon>
        <taxon>Viridiplantae</taxon>
        <taxon>Streptophyta</taxon>
        <taxon>Embryophyta</taxon>
        <taxon>Tracheophyta</taxon>
        <taxon>Spermatophyta</taxon>
        <taxon>Magnoliopsida</taxon>
        <taxon>eudicotyledons</taxon>
        <taxon>Gunneridae</taxon>
        <taxon>Pentapetalae</taxon>
        <taxon>asterids</taxon>
        <taxon>lamiids</taxon>
        <taxon>Lamiales</taxon>
        <taxon>Oleaceae</taxon>
        <taxon>Oleeae</taxon>
        <taxon>Olea</taxon>
    </lineage>
</organism>
<evidence type="ECO:0000313" key="13">
    <source>
        <dbReference type="Proteomes" id="UP000594638"/>
    </source>
</evidence>
<dbReference type="InterPro" id="IPR015655">
    <property type="entry name" value="PP2C"/>
</dbReference>
<dbReference type="PROSITE" id="PS01032">
    <property type="entry name" value="PPM_1"/>
    <property type="match status" value="1"/>
</dbReference>
<accession>A0A8S0V5D8</accession>
<keyword evidence="7 9" id="KW-0904">Protein phosphatase</keyword>
<dbReference type="EC" id="3.1.3.16" evidence="3"/>
<evidence type="ECO:0000256" key="5">
    <source>
        <dbReference type="ARBA" id="ARBA00022801"/>
    </source>
</evidence>
<dbReference type="GO" id="GO:0046872">
    <property type="term" value="F:metal ion binding"/>
    <property type="evidence" value="ECO:0007669"/>
    <property type="project" value="UniProtKB-KW"/>
</dbReference>
<name>A0A8S0V5D8_OLEEU</name>
<proteinExistence type="inferred from homology"/>
<evidence type="ECO:0000256" key="9">
    <source>
        <dbReference type="RuleBase" id="RU003465"/>
    </source>
</evidence>
<keyword evidence="4" id="KW-0479">Metal-binding</keyword>
<gene>
    <name evidence="12" type="ORF">OLEA9_A069891</name>
</gene>
<feature type="compositionally biased region" description="Basic and acidic residues" evidence="10">
    <location>
        <begin position="401"/>
        <end position="412"/>
    </location>
</feature>
<evidence type="ECO:0000256" key="3">
    <source>
        <dbReference type="ARBA" id="ARBA00013081"/>
    </source>
</evidence>
<feature type="region of interest" description="Disordered" evidence="10">
    <location>
        <begin position="386"/>
        <end position="416"/>
    </location>
</feature>
<evidence type="ECO:0000256" key="6">
    <source>
        <dbReference type="ARBA" id="ARBA00022842"/>
    </source>
</evidence>
<keyword evidence="13" id="KW-1185">Reference proteome</keyword>
<dbReference type="AlphaFoldDB" id="A0A8S0V5D8"/>
<evidence type="ECO:0000313" key="12">
    <source>
        <dbReference type="EMBL" id="CAA3026307.1"/>
    </source>
</evidence>
<evidence type="ECO:0000256" key="4">
    <source>
        <dbReference type="ARBA" id="ARBA00022723"/>
    </source>
</evidence>
<dbReference type="SMART" id="SM00332">
    <property type="entry name" value="PP2Cc"/>
    <property type="match status" value="1"/>
</dbReference>
<sequence length="483" mass="53249">MYTPPIKFPAVKVVILNLKNKKTSPVEFYYQEIQFKAQKIVTISMQSLTSLSDGGNGNAPPPGLVGLNQLPPPEVVGISVNGSSSSCSLKRKRPAMIEIPSVLQEISTDVYKSSDIQVQYDNTVCFSDSGVGVFSFKGKKKIMEDAHKIFSTSNMKKRFFGVYDGHGGTKAAEFVANNLHLKIFEMLENCPDDKAKEEAIKKGYLKTDEEFLKKGLGSGACCVTAMIEGREMIVSNLGDCRAVLCRGGIAEALTTDHRAGQENERKRIEDKGGYVEIHRGTWRVHGILSVSRSVGDAHLKDWVLAEPDNKVISLTPEMEYLVLASDGLWDEVGNQEAIDIVTRSCSIEKKLQSMGASLKQNSNVYDCLITSPLSKSPRVSLVKLKRRQQPTSQKKTKVCRKRSEDGFSRENESPPSKVRRISMVNQIKLRNPLSKNENNGFAEKLDSSGGLLAACKELAGLAVTRGSMDDVTVMIIDLKNYRS</sequence>
<keyword evidence="8" id="KW-0464">Manganese</keyword>
<comment type="cofactor">
    <cofactor evidence="1">
        <name>Mn(2+)</name>
        <dbReference type="ChEBI" id="CHEBI:29035"/>
    </cofactor>
</comment>
<dbReference type="EMBL" id="CACTIH010009157">
    <property type="protein sequence ID" value="CAA3026307.1"/>
    <property type="molecule type" value="Genomic_DNA"/>
</dbReference>
<evidence type="ECO:0000259" key="11">
    <source>
        <dbReference type="PROSITE" id="PS51746"/>
    </source>
</evidence>
<feature type="domain" description="PPM-type phosphatase" evidence="11">
    <location>
        <begin position="130"/>
        <end position="478"/>
    </location>
</feature>
<evidence type="ECO:0000256" key="10">
    <source>
        <dbReference type="SAM" id="MobiDB-lite"/>
    </source>
</evidence>
<feature type="compositionally biased region" description="Basic residues" evidence="10">
    <location>
        <begin position="386"/>
        <end position="400"/>
    </location>
</feature>
<keyword evidence="6" id="KW-0460">Magnesium</keyword>
<dbReference type="SUPFAM" id="SSF81606">
    <property type="entry name" value="PP2C-like"/>
    <property type="match status" value="1"/>
</dbReference>
<comment type="caution">
    <text evidence="12">The sequence shown here is derived from an EMBL/GenBank/DDBJ whole genome shotgun (WGS) entry which is preliminary data.</text>
</comment>
<evidence type="ECO:0000256" key="1">
    <source>
        <dbReference type="ARBA" id="ARBA00001936"/>
    </source>
</evidence>
<comment type="cofactor">
    <cofactor evidence="2">
        <name>Mg(2+)</name>
        <dbReference type="ChEBI" id="CHEBI:18420"/>
    </cofactor>
</comment>
<reference evidence="12 13" key="1">
    <citation type="submission" date="2019-12" db="EMBL/GenBank/DDBJ databases">
        <authorList>
            <person name="Alioto T."/>
            <person name="Alioto T."/>
            <person name="Gomez Garrido J."/>
        </authorList>
    </citation>
    <scope>NUCLEOTIDE SEQUENCE [LARGE SCALE GENOMIC DNA]</scope>
</reference>
<dbReference type="InterPro" id="IPR036457">
    <property type="entry name" value="PPM-type-like_dom_sf"/>
</dbReference>
<dbReference type="InterPro" id="IPR001932">
    <property type="entry name" value="PPM-type_phosphatase-like_dom"/>
</dbReference>
<dbReference type="GO" id="GO:0004722">
    <property type="term" value="F:protein serine/threonine phosphatase activity"/>
    <property type="evidence" value="ECO:0007669"/>
    <property type="project" value="UniProtKB-EC"/>
</dbReference>